<feature type="signal peptide" evidence="2">
    <location>
        <begin position="1"/>
        <end position="18"/>
    </location>
</feature>
<evidence type="ECO:0000313" key="3">
    <source>
        <dbReference type="EMBL" id="MCP9502018.1"/>
    </source>
</evidence>
<keyword evidence="2" id="KW-0732">Signal</keyword>
<dbReference type="EMBL" id="JANDWU010000009">
    <property type="protein sequence ID" value="MCP9549199.1"/>
    <property type="molecule type" value="Genomic_DNA"/>
</dbReference>
<dbReference type="Proteomes" id="UP001206014">
    <property type="component" value="Unassembled WGS sequence"/>
</dbReference>
<name>A0AAP2TMS5_9BACT</name>
<organism evidence="3 5">
    <name type="scientific">Segatella copri</name>
    <dbReference type="NCBI Taxonomy" id="165179"/>
    <lineage>
        <taxon>Bacteria</taxon>
        <taxon>Pseudomonadati</taxon>
        <taxon>Bacteroidota</taxon>
        <taxon>Bacteroidia</taxon>
        <taxon>Bacteroidales</taxon>
        <taxon>Prevotellaceae</taxon>
        <taxon>Segatella</taxon>
    </lineage>
</organism>
<evidence type="ECO:0000256" key="2">
    <source>
        <dbReference type="SAM" id="SignalP"/>
    </source>
</evidence>
<feature type="chain" id="PRO_5042796747" evidence="2">
    <location>
        <begin position="19"/>
        <end position="398"/>
    </location>
</feature>
<dbReference type="RefSeq" id="WP_234564521.1">
    <property type="nucleotide sequence ID" value="NZ_JAJTTD010000013.1"/>
</dbReference>
<dbReference type="EMBL" id="JANDXR010000012">
    <property type="protein sequence ID" value="MCP9502018.1"/>
    <property type="molecule type" value="Genomic_DNA"/>
</dbReference>
<feature type="region of interest" description="Disordered" evidence="1">
    <location>
        <begin position="379"/>
        <end position="398"/>
    </location>
</feature>
<proteinExistence type="predicted"/>
<gene>
    <name evidence="4" type="ORF">NNC68_06895</name>
    <name evidence="3" type="ORF">NND11_10755</name>
</gene>
<evidence type="ECO:0000256" key="1">
    <source>
        <dbReference type="SAM" id="MobiDB-lite"/>
    </source>
</evidence>
<sequence>MKKYIVLILCLLSLRGTAQNRYEDLGNGTILVHRDIPATAASSKNMKTNPAQHLHFQGISLNISFQNFLKHLRAKHFYIDIREGSDYCDITGTVCGIPNFDITLLGDWNDGGKIYGVTASKLFPNIESMNAALEGIVDKLTKAYPRYEGTTVTLVDENRNMIDTWSVDVYNVEGTCIGSLYVFAQAPDGVGDCNITIQYEDQLNSLASDARCYNVTAYDIPIDISEYVKPILDACTMEIANAFLKFTCRKGYNVYEMVALGTDRDDILSSLKSSDTNKELNRKIMNAYFAKNLRVYNGNVMACTNNAFENIHDNVVSASISHQNTHNYEPPTGDIIEFNKKILNSKTNADMGWTILEYLAKQKATRSSSSKKQKYHCNGLEFDNPADMEDYKNAQGLK</sequence>
<dbReference type="AlphaFoldDB" id="A0AAP2TMS5"/>
<accession>A0AAP2TMS5</accession>
<reference evidence="3" key="1">
    <citation type="submission" date="2022-07" db="EMBL/GenBank/DDBJ databases">
        <title>Prevotella copri.</title>
        <authorList>
            <person name="Yang C."/>
        </authorList>
    </citation>
    <scope>NUCLEOTIDE SEQUENCE</scope>
    <source>
        <strain evidence="4">HF1805</strain>
        <strain evidence="3">HF88</strain>
    </source>
</reference>
<protein>
    <submittedName>
        <fullName evidence="3">Uncharacterized protein</fullName>
    </submittedName>
</protein>
<dbReference type="Proteomes" id="UP001205506">
    <property type="component" value="Unassembled WGS sequence"/>
</dbReference>
<evidence type="ECO:0000313" key="4">
    <source>
        <dbReference type="EMBL" id="MCP9549199.1"/>
    </source>
</evidence>
<comment type="caution">
    <text evidence="3">The sequence shown here is derived from an EMBL/GenBank/DDBJ whole genome shotgun (WGS) entry which is preliminary data.</text>
</comment>
<evidence type="ECO:0000313" key="5">
    <source>
        <dbReference type="Proteomes" id="UP001206014"/>
    </source>
</evidence>